<keyword evidence="4" id="KW-1185">Reference proteome</keyword>
<proteinExistence type="predicted"/>
<sequence length="643" mass="71726">MLTIYDKDLKATGIIENAYNISIEQRVNQLWTAEFSLPMDDPKRYLCSHMNYVEIRGEQTAADPDGRYYGLYRIMPTNTRKAIETNRVTYELEHVLATLLDDVINGLLPALINQTTSANLQRILNFQSTEHWQLGTVEFERYFQYSFENENGLLAPILSIPKAFDEDYEFTFDTSSYPWTLNLVKPSNEVTSEIRWGKDMISFEEVSDPTEIVNYIIPKGQGEGVNQLTIEDVNGGDDFLQDSASITEWGKRSYIWIDRRFKDADSLKESGQALLKQWKDPKISFSIDSVDLSILPEYAHERRLLNGRTQIVVIDSDFDRTYYGRIIEAKIPDLAKEFEVEYVISNRRDDAATIQADIERKQRINEAYSQGATNILASNYQDNCDSDNAATIPIYIDDDVRYVNTCELTYRTKPFRSYSQATEGGGATVKSTSSGGGTTKTTSSGGGTSKSTNSGGGTSTTSSSGGGGSTTSSQNSQYQTLSFDSGLDQDGDPAPAGRHFHRVNVPTSALNHTHTVNFPSHQHTISIPSHAHSFTVPEHQHSISLDPHSHSISLPDHVHDIKHGIYQLNSTPSRVLIRVDGNPASSTGNSGDRVDLLPYLDRDSDGKVTRGRHEITLVPNGLARIEADVIFRIFIQSDLGSKN</sequence>
<reference evidence="3 4" key="1">
    <citation type="submission" date="2022-04" db="EMBL/GenBank/DDBJ databases">
        <title>Gracilibacillus sp. isolated from saltern.</title>
        <authorList>
            <person name="Won M."/>
            <person name="Lee C.-M."/>
            <person name="Woen H.-Y."/>
            <person name="Kwon S.-W."/>
        </authorList>
    </citation>
    <scope>NUCLEOTIDE SEQUENCE [LARGE SCALE GENOMIC DNA]</scope>
    <source>
        <strain evidence="3 4">SSWR10-1</strain>
    </source>
</reference>
<gene>
    <name evidence="3" type="ORF">MUN88_19095</name>
</gene>
<feature type="region of interest" description="Disordered" evidence="1">
    <location>
        <begin position="418"/>
        <end position="477"/>
    </location>
</feature>
<evidence type="ECO:0000256" key="1">
    <source>
        <dbReference type="SAM" id="MobiDB-lite"/>
    </source>
</evidence>
<dbReference type="Pfam" id="PF06605">
    <property type="entry name" value="Prophage_tail"/>
    <property type="match status" value="1"/>
</dbReference>
<dbReference type="InterPro" id="IPR007119">
    <property type="entry name" value="Phage_tail_spike_N"/>
</dbReference>
<evidence type="ECO:0000313" key="4">
    <source>
        <dbReference type="Proteomes" id="UP000831782"/>
    </source>
</evidence>
<dbReference type="InterPro" id="IPR010572">
    <property type="entry name" value="Tail_dom"/>
</dbReference>
<feature type="domain" description="Tail spike" evidence="2">
    <location>
        <begin position="114"/>
        <end position="358"/>
    </location>
</feature>
<organism evidence="3 4">
    <name type="scientific">Gracilibacillus caseinilyticus</name>
    <dbReference type="NCBI Taxonomy" id="2932256"/>
    <lineage>
        <taxon>Bacteria</taxon>
        <taxon>Bacillati</taxon>
        <taxon>Bacillota</taxon>
        <taxon>Bacilli</taxon>
        <taxon>Bacillales</taxon>
        <taxon>Bacillaceae</taxon>
        <taxon>Gracilibacillus</taxon>
    </lineage>
</organism>
<dbReference type="Proteomes" id="UP000831782">
    <property type="component" value="Chromosome"/>
</dbReference>
<evidence type="ECO:0000313" key="3">
    <source>
        <dbReference type="EMBL" id="UOQ48126.1"/>
    </source>
</evidence>
<evidence type="ECO:0000259" key="2">
    <source>
        <dbReference type="Pfam" id="PF06605"/>
    </source>
</evidence>
<protein>
    <submittedName>
        <fullName evidence="3">Phage tail protein</fullName>
    </submittedName>
</protein>
<dbReference type="EMBL" id="CP095072">
    <property type="protein sequence ID" value="UOQ48126.1"/>
    <property type="molecule type" value="Genomic_DNA"/>
</dbReference>
<accession>A0ABY4EUP4</accession>
<feature type="compositionally biased region" description="Gly residues" evidence="1">
    <location>
        <begin position="434"/>
        <end position="469"/>
    </location>
</feature>
<dbReference type="NCBIfam" id="TIGR01665">
    <property type="entry name" value="put_anti_recept"/>
    <property type="match status" value="1"/>
</dbReference>
<name>A0ABY4EUP4_9BACI</name>
<dbReference type="RefSeq" id="WP_244718178.1">
    <property type="nucleotide sequence ID" value="NZ_CP095072.1"/>
</dbReference>